<evidence type="ECO:0000313" key="2">
    <source>
        <dbReference type="Proteomes" id="UP001145742"/>
    </source>
</evidence>
<protein>
    <submittedName>
        <fullName evidence="1">Uncharacterized protein</fullName>
    </submittedName>
</protein>
<comment type="caution">
    <text evidence="1">The sequence shown here is derived from an EMBL/GenBank/DDBJ whole genome shotgun (WGS) entry which is preliminary data.</text>
</comment>
<name>A0ABQ9CSA3_9PASS</name>
<organism evidence="1 2">
    <name type="scientific">Willisornis vidua</name>
    <name type="common">Xingu scale-backed antbird</name>
    <dbReference type="NCBI Taxonomy" id="1566151"/>
    <lineage>
        <taxon>Eukaryota</taxon>
        <taxon>Metazoa</taxon>
        <taxon>Chordata</taxon>
        <taxon>Craniata</taxon>
        <taxon>Vertebrata</taxon>
        <taxon>Euteleostomi</taxon>
        <taxon>Archelosauria</taxon>
        <taxon>Archosauria</taxon>
        <taxon>Dinosauria</taxon>
        <taxon>Saurischia</taxon>
        <taxon>Theropoda</taxon>
        <taxon>Coelurosauria</taxon>
        <taxon>Aves</taxon>
        <taxon>Neognathae</taxon>
        <taxon>Neoaves</taxon>
        <taxon>Telluraves</taxon>
        <taxon>Australaves</taxon>
        <taxon>Passeriformes</taxon>
        <taxon>Thamnophilidae</taxon>
        <taxon>Willisornis</taxon>
    </lineage>
</organism>
<dbReference type="EMBL" id="WHWB01034556">
    <property type="protein sequence ID" value="KAJ7408240.1"/>
    <property type="molecule type" value="Genomic_DNA"/>
</dbReference>
<accession>A0ABQ9CSA3</accession>
<keyword evidence="2" id="KW-1185">Reference proteome</keyword>
<sequence length="257" mass="28918">MKLHDILSSIEASRWWESIVEEYEDEIFSLIAQEADYLADKLCSEKSVCRRFGENVEFNEKLAIRPHFCVRVFISTKACNTWVHTTKRHAKNYCWLPLPINPSSPQAPDKITSLIDCTLRHTLRKKKAERTEEWQRADLGEPLVASQQGKTLMQALAVQDACLPVEIGESGASQKVEDRKRSQARELRKVALGRTNPEDAEHKPLCLFSPVASLYPPCHALAFLFLAAATVAGSHPGELAYKRYHASNDDGVEETVG</sequence>
<gene>
    <name evidence="1" type="ORF">WISP_122065</name>
</gene>
<dbReference type="Proteomes" id="UP001145742">
    <property type="component" value="Unassembled WGS sequence"/>
</dbReference>
<reference evidence="1" key="1">
    <citation type="submission" date="2019-10" db="EMBL/GenBank/DDBJ databases">
        <authorList>
            <person name="Soares A.E.R."/>
            <person name="Aleixo A."/>
            <person name="Schneider P."/>
            <person name="Miyaki C.Y."/>
            <person name="Schneider M.P."/>
            <person name="Mello C."/>
            <person name="Vasconcelos A.T.R."/>
        </authorList>
    </citation>
    <scope>NUCLEOTIDE SEQUENCE</scope>
    <source>
        <tissue evidence="1">Muscle</tissue>
    </source>
</reference>
<proteinExistence type="predicted"/>
<evidence type="ECO:0000313" key="1">
    <source>
        <dbReference type="EMBL" id="KAJ7408240.1"/>
    </source>
</evidence>